<proteinExistence type="predicted"/>
<feature type="transmembrane region" description="Helical" evidence="2">
    <location>
        <begin position="41"/>
        <end position="59"/>
    </location>
</feature>
<dbReference type="AlphaFoldDB" id="A0A1L5NIZ2"/>
<evidence type="ECO:0000256" key="1">
    <source>
        <dbReference type="SAM" id="MobiDB-lite"/>
    </source>
</evidence>
<accession>A0A1L5NIZ2</accession>
<evidence type="ECO:0000313" key="4">
    <source>
        <dbReference type="Proteomes" id="UP000184749"/>
    </source>
</evidence>
<keyword evidence="2" id="KW-1133">Transmembrane helix</keyword>
<gene>
    <name evidence="3" type="ORF">IE4872_CH02261</name>
</gene>
<dbReference type="RefSeq" id="WP_156886418.1">
    <property type="nucleotide sequence ID" value="NZ_CP017101.1"/>
</dbReference>
<evidence type="ECO:0000256" key="2">
    <source>
        <dbReference type="SAM" id="Phobius"/>
    </source>
</evidence>
<dbReference type="Proteomes" id="UP000184749">
    <property type="component" value="Chromosome"/>
</dbReference>
<dbReference type="OrthoDB" id="8387462at2"/>
<sequence>MIIRALNRTSASTDISKRVGQNAEQAEQRDTTMQRSQHHHFLSLAMALIIVSSAAIAFSKGSGYLTGAFHTEILARLNPAEVFYAGSLKRPELPAARQ</sequence>
<protein>
    <submittedName>
        <fullName evidence="3">Uncharacterized protein</fullName>
    </submittedName>
</protein>
<keyword evidence="2" id="KW-0472">Membrane</keyword>
<name>A0A1L5NIZ2_9HYPH</name>
<reference evidence="3 4" key="1">
    <citation type="submission" date="2016-09" db="EMBL/GenBank/DDBJ databases">
        <title>The complete genome sequences of Rhizobium gallicum, symbiovars gallicum and phaseoli, symbionts associated to common bean (Phaseolus vulgaris).</title>
        <authorList>
            <person name="Bustos P."/>
            <person name="Santamaria R.I."/>
            <person name="Perez-Carrascal O.M."/>
            <person name="Juarez S."/>
            <person name="Lozano L."/>
            <person name="Martinez-Flores I."/>
            <person name="Martinez-Romero E."/>
            <person name="Cevallos M."/>
            <person name="Romero D."/>
            <person name="Davila G."/>
            <person name="Gonzalez V."/>
        </authorList>
    </citation>
    <scope>NUCLEOTIDE SEQUENCE [LARGE SCALE GENOMIC DNA]</scope>
    <source>
        <strain evidence="3 4">IE4872</strain>
    </source>
</reference>
<feature type="region of interest" description="Disordered" evidence="1">
    <location>
        <begin position="6"/>
        <end position="31"/>
    </location>
</feature>
<organism evidence="3 4">
    <name type="scientific">Rhizobium gallicum</name>
    <dbReference type="NCBI Taxonomy" id="56730"/>
    <lineage>
        <taxon>Bacteria</taxon>
        <taxon>Pseudomonadati</taxon>
        <taxon>Pseudomonadota</taxon>
        <taxon>Alphaproteobacteria</taxon>
        <taxon>Hyphomicrobiales</taxon>
        <taxon>Rhizobiaceae</taxon>
        <taxon>Rhizobium/Agrobacterium group</taxon>
        <taxon>Rhizobium</taxon>
    </lineage>
</organism>
<keyword evidence="2" id="KW-0812">Transmembrane</keyword>
<evidence type="ECO:0000313" key="3">
    <source>
        <dbReference type="EMBL" id="APO67876.1"/>
    </source>
</evidence>
<dbReference type="EMBL" id="CP017101">
    <property type="protein sequence ID" value="APO67876.1"/>
    <property type="molecule type" value="Genomic_DNA"/>
</dbReference>